<dbReference type="SUPFAM" id="SSF54523">
    <property type="entry name" value="Pili subunits"/>
    <property type="match status" value="1"/>
</dbReference>
<feature type="transmembrane region" description="Helical" evidence="1">
    <location>
        <begin position="12"/>
        <end position="36"/>
    </location>
</feature>
<protein>
    <submittedName>
        <fullName evidence="3">Prepilin-type N-terminal cleavage/methylation domain-containing protein</fullName>
    </submittedName>
</protein>
<dbReference type="InterPro" id="IPR036116">
    <property type="entry name" value="FN3_sf"/>
</dbReference>
<name>A0A8J6Y5B5_9BACT</name>
<dbReference type="InterPro" id="IPR013783">
    <property type="entry name" value="Ig-like_fold"/>
</dbReference>
<reference evidence="3 4" key="1">
    <citation type="submission" date="2020-08" db="EMBL/GenBank/DDBJ databases">
        <title>Acidobacteriota in marine sediments use diverse sulfur dissimilation pathways.</title>
        <authorList>
            <person name="Wasmund K."/>
        </authorList>
    </citation>
    <scope>NUCLEOTIDE SEQUENCE [LARGE SCALE GENOMIC DNA]</scope>
    <source>
        <strain evidence="3">MAG AM4</strain>
    </source>
</reference>
<dbReference type="InterPro" id="IPR012902">
    <property type="entry name" value="N_methyl_site"/>
</dbReference>
<dbReference type="PROSITE" id="PS00409">
    <property type="entry name" value="PROKAR_NTER_METHYL"/>
    <property type="match status" value="1"/>
</dbReference>
<evidence type="ECO:0000259" key="2">
    <source>
        <dbReference type="PROSITE" id="PS50853"/>
    </source>
</evidence>
<organism evidence="3 4">
    <name type="scientific">Candidatus Polarisedimenticola svalbardensis</name>
    <dbReference type="NCBI Taxonomy" id="2886004"/>
    <lineage>
        <taxon>Bacteria</taxon>
        <taxon>Pseudomonadati</taxon>
        <taxon>Acidobacteriota</taxon>
        <taxon>Candidatus Polarisedimenticolia</taxon>
        <taxon>Candidatus Polarisedimenticolales</taxon>
        <taxon>Candidatus Polarisedimenticolaceae</taxon>
        <taxon>Candidatus Polarisedimenticola</taxon>
    </lineage>
</organism>
<dbReference type="InterPro" id="IPR003961">
    <property type="entry name" value="FN3_dom"/>
</dbReference>
<dbReference type="SMART" id="SM00060">
    <property type="entry name" value="FN3"/>
    <property type="match status" value="2"/>
</dbReference>
<keyword evidence="1" id="KW-0812">Transmembrane</keyword>
<dbReference type="Pfam" id="PF07963">
    <property type="entry name" value="N_methyl"/>
    <property type="match status" value="1"/>
</dbReference>
<dbReference type="AlphaFoldDB" id="A0A8J6Y5B5"/>
<dbReference type="PROSITE" id="PS50853">
    <property type="entry name" value="FN3"/>
    <property type="match status" value="1"/>
</dbReference>
<evidence type="ECO:0000256" key="1">
    <source>
        <dbReference type="SAM" id="Phobius"/>
    </source>
</evidence>
<keyword evidence="1" id="KW-1133">Transmembrane helix</keyword>
<sequence>MNKNQNRIRERGMTLVEILVAVAILAIAMIVILTIYDLSRKSYKKGENVSEQQQSVRIAFDQLVADLRMTGFNYNPDGNSARPDEQFEATYDTAVVIRADFDNEDPVASLTPEATLGGTTFLAVSTGNDEVYSYVLAKPDGSSTDTLTFQADVQNAPRDGVVETVTIPNVAMVHNDPPYTLYRISLNNNVGTWGGSAFFTRTPLIDNVYSMSFRYYDQNGLQSNTAFDLTSIAEDIGGADGGAAEITRKGIRRVGLELVGITPDPDLSWEDENDPYAATEKHRKFGLSGDITPRNIGMVGVQDINSDVTPPGQPGAPQPVPGHCGGLYVSWTANPVADQVAYYRVSVGTASGSYTESRTTPSTSLYIGGLSDATTYYLTLQAVDATGNQSIRSTEASAGTTNVNTPEMPLNLTASTDLNAAVRLNWDQVTDNTASSPAGDPYSPRVRDMTGYRVYRGLPSGLGASTRIADESLVHNSSTPDFTDVNVVNCRAFNYWVSAVDACGVESSASAMASGSSTTLDAPMAPANPQVFFALNAIRVTWDKVDKDVYDHPIFIDTYNIYRSALVPIGTGPGDPATKPALGTFSYIGSSTTALNYRDTITVPDGYTVYYYVTALDDCGNMSAPSEMVNPRCAFVGDVLFLTPADNTPVAGVVRITVAATAAAFVYDSMTLEFTHETSGATTAVKQPGPGPVWSYEWLANPPGPYTITATVENTEGCAKTASIHVAAGTDVGCCLSPPMPDMNPITLACTGGNKVECATVEYEVINNNCLTAVAIEGLTVDWQDVATQSPHLTGVFFDSSPIWNVTPPSWTPAVQLFSDPKPSIDVSRNTTNPVTVTYTFDANMSAKITGTWYQNTLTTSFDYRLLDATGAETAITGTCGPSTGMFHNMIVDRPK</sequence>
<evidence type="ECO:0000313" key="3">
    <source>
        <dbReference type="EMBL" id="MBD3868424.1"/>
    </source>
</evidence>
<feature type="domain" description="Fibronectin type-III" evidence="2">
    <location>
        <begin position="313"/>
        <end position="403"/>
    </location>
</feature>
<dbReference type="SUPFAM" id="SSF49265">
    <property type="entry name" value="Fibronectin type III"/>
    <property type="match status" value="2"/>
</dbReference>
<keyword evidence="1" id="KW-0472">Membrane</keyword>
<gene>
    <name evidence="3" type="ORF">IFK94_09905</name>
</gene>
<dbReference type="NCBIfam" id="TIGR02532">
    <property type="entry name" value="IV_pilin_GFxxxE"/>
    <property type="match status" value="1"/>
</dbReference>
<dbReference type="Gene3D" id="2.60.40.10">
    <property type="entry name" value="Immunoglobulins"/>
    <property type="match status" value="3"/>
</dbReference>
<proteinExistence type="predicted"/>
<dbReference type="InterPro" id="IPR045584">
    <property type="entry name" value="Pilin-like"/>
</dbReference>
<dbReference type="EMBL" id="JACXWD010000031">
    <property type="protein sequence ID" value="MBD3868424.1"/>
    <property type="molecule type" value="Genomic_DNA"/>
</dbReference>
<accession>A0A8J6Y5B5</accession>
<evidence type="ECO:0000313" key="4">
    <source>
        <dbReference type="Proteomes" id="UP000648239"/>
    </source>
</evidence>
<dbReference type="Proteomes" id="UP000648239">
    <property type="component" value="Unassembled WGS sequence"/>
</dbReference>
<comment type="caution">
    <text evidence="3">The sequence shown here is derived from an EMBL/GenBank/DDBJ whole genome shotgun (WGS) entry which is preliminary data.</text>
</comment>